<proteinExistence type="predicted"/>
<gene>
    <name evidence="2" type="ORF">TRUGW13939_09004</name>
</gene>
<keyword evidence="3" id="KW-1185">Reference proteome</keyword>
<dbReference type="OrthoDB" id="5596422at2759"/>
<sequence>MDCYVAPLRIVKRTTSSSEMLKEPKAEESSPVPIPRRSSSISSDAWFTSVSTPTGSFLDISLTPPLDARHNSLEVPKVRQGADKSCLWPRKKNASQRQPDQSARTSFEGAPDLTDPCLESKSHDDAQVTNCTPSQRASHKLFHFLHTFDKRFSSLPSHGLSKRTLTHSHPIYPVNRNNQFLGSDFTMQNCPAPVTILKMDLQPERFVHNPKDTEFYVRITISADVDSESEPSTRFNNYTDNVVLLNIRSKSEMEKVVGMAQIVIDTLKPGDSLAIACVNTERNGRVDVLMPLCQGPNVDLRRLAAGQSSLGRPLWKGAYDGDIISNAIYSVSEILTCVTRVRHVFLVSVDCDSAVNITGNPIVGLSTVTTSDRHDIGFSARLGWHIRCEMTINNTIDTTSLRARADKSIQLIRSGLAPGSLSQLQLKLLPGAGCTIQSHGKTTMDSLRPGESWYLFARVKALKEARIDRLEEGIKSLLRCSDIDEDQDGAVLVAKLGFKHSLLPSCSSVLSKSCHISEK</sequence>
<protein>
    <submittedName>
        <fullName evidence="2">Uncharacterized protein</fullName>
    </submittedName>
</protein>
<dbReference type="Proteomes" id="UP000509510">
    <property type="component" value="Chromosome V"/>
</dbReference>
<feature type="region of interest" description="Disordered" evidence="1">
    <location>
        <begin position="14"/>
        <end position="43"/>
    </location>
</feature>
<evidence type="ECO:0000313" key="3">
    <source>
        <dbReference type="Proteomes" id="UP000509510"/>
    </source>
</evidence>
<dbReference type="AlphaFoldDB" id="A0A7H8R7A4"/>
<reference evidence="3" key="1">
    <citation type="submission" date="2020-06" db="EMBL/GenBank/DDBJ databases">
        <title>A chromosome-scale genome assembly of Talaromyces rugulosus W13939.</title>
        <authorList>
            <person name="Wang B."/>
            <person name="Guo L."/>
            <person name="Ye K."/>
            <person name="Wang L."/>
        </authorList>
    </citation>
    <scope>NUCLEOTIDE SEQUENCE [LARGE SCALE GENOMIC DNA]</scope>
    <source>
        <strain evidence="3">W13939</strain>
    </source>
</reference>
<dbReference type="KEGG" id="trg:TRUGW13939_09004"/>
<feature type="compositionally biased region" description="Polar residues" evidence="1">
    <location>
        <begin position="95"/>
        <end position="105"/>
    </location>
</feature>
<dbReference type="GeneID" id="55996488"/>
<dbReference type="EMBL" id="CP055902">
    <property type="protein sequence ID" value="QKX61848.1"/>
    <property type="molecule type" value="Genomic_DNA"/>
</dbReference>
<organism evidence="2 3">
    <name type="scientific">Talaromyces rugulosus</name>
    <name type="common">Penicillium rugulosum</name>
    <dbReference type="NCBI Taxonomy" id="121627"/>
    <lineage>
        <taxon>Eukaryota</taxon>
        <taxon>Fungi</taxon>
        <taxon>Dikarya</taxon>
        <taxon>Ascomycota</taxon>
        <taxon>Pezizomycotina</taxon>
        <taxon>Eurotiomycetes</taxon>
        <taxon>Eurotiomycetidae</taxon>
        <taxon>Eurotiales</taxon>
        <taxon>Trichocomaceae</taxon>
        <taxon>Talaromyces</taxon>
        <taxon>Talaromyces sect. Islandici</taxon>
    </lineage>
</organism>
<feature type="region of interest" description="Disordered" evidence="1">
    <location>
        <begin position="84"/>
        <end position="132"/>
    </location>
</feature>
<feature type="compositionally biased region" description="Low complexity" evidence="1">
    <location>
        <begin position="29"/>
        <end position="43"/>
    </location>
</feature>
<name>A0A7H8R7A4_TALRU</name>
<evidence type="ECO:0000313" key="2">
    <source>
        <dbReference type="EMBL" id="QKX61848.1"/>
    </source>
</evidence>
<accession>A0A7H8R7A4</accession>
<dbReference type="RefSeq" id="XP_035348022.1">
    <property type="nucleotide sequence ID" value="XM_035492129.1"/>
</dbReference>
<evidence type="ECO:0000256" key="1">
    <source>
        <dbReference type="SAM" id="MobiDB-lite"/>
    </source>
</evidence>